<evidence type="ECO:0000313" key="14">
    <source>
        <dbReference type="EMBL" id="KAJ1160901.1"/>
    </source>
</evidence>
<dbReference type="GO" id="GO:0005576">
    <property type="term" value="C:extracellular region"/>
    <property type="evidence" value="ECO:0007669"/>
    <property type="project" value="UniProtKB-SubCell"/>
</dbReference>
<dbReference type="Pfam" id="PF00049">
    <property type="entry name" value="Insulin"/>
    <property type="match status" value="1"/>
</dbReference>
<accession>A0AAV7SAQ1</accession>
<keyword evidence="7 12" id="KW-0732">Signal</keyword>
<dbReference type="InterPro" id="IPR051777">
    <property type="entry name" value="Insulin-like_neuro_ligands"/>
</dbReference>
<reference evidence="14" key="1">
    <citation type="journal article" date="2022" name="bioRxiv">
        <title>Sequencing and chromosome-scale assembly of the giantPleurodeles waltlgenome.</title>
        <authorList>
            <person name="Brown T."/>
            <person name="Elewa A."/>
            <person name="Iarovenko S."/>
            <person name="Subramanian E."/>
            <person name="Araus A.J."/>
            <person name="Petzold A."/>
            <person name="Susuki M."/>
            <person name="Suzuki K.-i.T."/>
            <person name="Hayashi T."/>
            <person name="Toyoda A."/>
            <person name="Oliveira C."/>
            <person name="Osipova E."/>
            <person name="Leigh N.D."/>
            <person name="Simon A."/>
            <person name="Yun M.H."/>
        </authorList>
    </citation>
    <scope>NUCLEOTIDE SEQUENCE</scope>
    <source>
        <strain evidence="14">20211129_DDA</strain>
        <tissue evidence="14">Liver</tissue>
    </source>
</reference>
<keyword evidence="6" id="KW-0372">Hormone</keyword>
<evidence type="ECO:0000313" key="15">
    <source>
        <dbReference type="Proteomes" id="UP001066276"/>
    </source>
</evidence>
<dbReference type="SUPFAM" id="SSF56994">
    <property type="entry name" value="Insulin-like"/>
    <property type="match status" value="1"/>
</dbReference>
<feature type="region of interest" description="Disordered" evidence="11">
    <location>
        <begin position="103"/>
        <end position="123"/>
    </location>
</feature>
<dbReference type="GO" id="GO:0005179">
    <property type="term" value="F:hormone activity"/>
    <property type="evidence" value="ECO:0007669"/>
    <property type="project" value="UniProtKB-KW"/>
</dbReference>
<dbReference type="AlphaFoldDB" id="A0AAV7SAQ1"/>
<evidence type="ECO:0000256" key="9">
    <source>
        <dbReference type="ARBA" id="ARBA00040355"/>
    </source>
</evidence>
<dbReference type="SMART" id="SM00078">
    <property type="entry name" value="IlGF"/>
    <property type="match status" value="1"/>
</dbReference>
<dbReference type="EMBL" id="JANPWB010000008">
    <property type="protein sequence ID" value="KAJ1160901.1"/>
    <property type="molecule type" value="Genomic_DNA"/>
</dbReference>
<protein>
    <recommendedName>
        <fullName evidence="9">Relaxin-3</fullName>
    </recommendedName>
</protein>
<comment type="caution">
    <text evidence="14">The sequence shown here is derived from an EMBL/GenBank/DDBJ whole genome shotgun (WGS) entry which is preliminary data.</text>
</comment>
<dbReference type="CDD" id="cd04365">
    <property type="entry name" value="IlGF_relaxin_like"/>
    <property type="match status" value="1"/>
</dbReference>
<evidence type="ECO:0000256" key="3">
    <source>
        <dbReference type="ARBA" id="ARBA00011207"/>
    </source>
</evidence>
<comment type="subcellular location">
    <subcellularLocation>
        <location evidence="1 10">Secreted</location>
    </subcellularLocation>
</comment>
<evidence type="ECO:0000256" key="10">
    <source>
        <dbReference type="RuleBase" id="RU000406"/>
    </source>
</evidence>
<dbReference type="InterPro" id="IPR036438">
    <property type="entry name" value="Insulin-like_sf"/>
</dbReference>
<name>A0AAV7SAQ1_PLEWA</name>
<dbReference type="InterPro" id="IPR022353">
    <property type="entry name" value="Insulin_CS"/>
</dbReference>
<feature type="compositionally biased region" description="Gly residues" evidence="11">
    <location>
        <begin position="107"/>
        <end position="116"/>
    </location>
</feature>
<evidence type="ECO:0000256" key="5">
    <source>
        <dbReference type="ARBA" id="ARBA00022685"/>
    </source>
</evidence>
<evidence type="ECO:0000256" key="11">
    <source>
        <dbReference type="SAM" id="MobiDB-lite"/>
    </source>
</evidence>
<keyword evidence="15" id="KW-1185">Reference proteome</keyword>
<keyword evidence="5" id="KW-0165">Cleavage on pair of basic residues</keyword>
<evidence type="ECO:0000256" key="8">
    <source>
        <dbReference type="ARBA" id="ARBA00023157"/>
    </source>
</evidence>
<dbReference type="GO" id="GO:0001664">
    <property type="term" value="F:G protein-coupled receptor binding"/>
    <property type="evidence" value="ECO:0007669"/>
    <property type="project" value="TreeGrafter"/>
</dbReference>
<dbReference type="InterPro" id="IPR016179">
    <property type="entry name" value="Insulin-like"/>
</dbReference>
<keyword evidence="8" id="KW-1015">Disulfide bond</keyword>
<evidence type="ECO:0000256" key="1">
    <source>
        <dbReference type="ARBA" id="ARBA00004613"/>
    </source>
</evidence>
<dbReference type="PROSITE" id="PS00262">
    <property type="entry name" value="INSULIN"/>
    <property type="match status" value="1"/>
</dbReference>
<evidence type="ECO:0000256" key="2">
    <source>
        <dbReference type="ARBA" id="ARBA00009034"/>
    </source>
</evidence>
<keyword evidence="4 10" id="KW-0964">Secreted</keyword>
<feature type="signal peptide" evidence="12">
    <location>
        <begin position="1"/>
        <end position="21"/>
    </location>
</feature>
<evidence type="ECO:0000259" key="13">
    <source>
        <dbReference type="SMART" id="SM00078"/>
    </source>
</evidence>
<evidence type="ECO:0000256" key="4">
    <source>
        <dbReference type="ARBA" id="ARBA00022525"/>
    </source>
</evidence>
<feature type="chain" id="PRO_5043630789" description="Relaxin-3" evidence="12">
    <location>
        <begin position="22"/>
        <end position="151"/>
    </location>
</feature>
<evidence type="ECO:0000256" key="12">
    <source>
        <dbReference type="SAM" id="SignalP"/>
    </source>
</evidence>
<dbReference type="InterPro" id="IPR022352">
    <property type="entry name" value="Ins/IGF/rlx"/>
</dbReference>
<evidence type="ECO:0000256" key="7">
    <source>
        <dbReference type="ARBA" id="ARBA00022729"/>
    </source>
</evidence>
<dbReference type="PANTHER" id="PTHR20968">
    <property type="entry name" value="ILGF DOMAIN-CONTAINING PROTEIN"/>
    <property type="match status" value="1"/>
</dbReference>
<dbReference type="PANTHER" id="PTHR20968:SF0">
    <property type="entry name" value="RELAXIN-3"/>
    <property type="match status" value="1"/>
</dbReference>
<comment type="subunit">
    <text evidence="3">Heterodimer of a B chain and an A chain linked by two disulfide bonds.</text>
</comment>
<dbReference type="Proteomes" id="UP001066276">
    <property type="component" value="Chromosome 4_2"/>
</dbReference>
<proteinExistence type="inferred from homology"/>
<gene>
    <name evidence="14" type="ORF">NDU88_001391</name>
</gene>
<organism evidence="14 15">
    <name type="scientific">Pleurodeles waltl</name>
    <name type="common">Iberian ribbed newt</name>
    <dbReference type="NCBI Taxonomy" id="8319"/>
    <lineage>
        <taxon>Eukaryota</taxon>
        <taxon>Metazoa</taxon>
        <taxon>Chordata</taxon>
        <taxon>Craniata</taxon>
        <taxon>Vertebrata</taxon>
        <taxon>Euteleostomi</taxon>
        <taxon>Amphibia</taxon>
        <taxon>Batrachia</taxon>
        <taxon>Caudata</taxon>
        <taxon>Salamandroidea</taxon>
        <taxon>Salamandridae</taxon>
        <taxon>Pleurodelinae</taxon>
        <taxon>Pleurodeles</taxon>
    </lineage>
</organism>
<comment type="similarity">
    <text evidence="2 10">Belongs to the insulin family.</text>
</comment>
<feature type="domain" description="Insulin-like" evidence="13">
    <location>
        <begin position="30"/>
        <end position="151"/>
    </location>
</feature>
<sequence>MHKLLLVAALWLLAGERGVEAEVRNPPYGVKLCGREFIRAVIFTCGGSRWRRSGGMMTADLLDGLTGHDTAESEEGLSMDWNMAGFSNKELSDYGRLLTGSVRQSQGPGGVSGEGLGSLRPSERRGRDVVVGLSNTCCKWGCSKSDISSLC</sequence>
<dbReference type="PRINTS" id="PR00276">
    <property type="entry name" value="INSULINFAMLY"/>
</dbReference>
<evidence type="ECO:0000256" key="6">
    <source>
        <dbReference type="ARBA" id="ARBA00022702"/>
    </source>
</evidence>